<evidence type="ECO:0000256" key="1">
    <source>
        <dbReference type="SAM" id="SignalP"/>
    </source>
</evidence>
<keyword evidence="1" id="KW-0732">Signal</keyword>
<dbReference type="STRING" id="435880.SAMN04487988_11169"/>
<evidence type="ECO:0000313" key="2">
    <source>
        <dbReference type="EMBL" id="SFG94750.1"/>
    </source>
</evidence>
<evidence type="ECO:0008006" key="4">
    <source>
        <dbReference type="Google" id="ProtNLM"/>
    </source>
</evidence>
<dbReference type="RefSeq" id="WP_177188487.1">
    <property type="nucleotide sequence ID" value="NZ_JBHRVW010000002.1"/>
</dbReference>
<keyword evidence="3" id="KW-1185">Reference proteome</keyword>
<dbReference type="PROSITE" id="PS51257">
    <property type="entry name" value="PROKAR_LIPOPROTEIN"/>
    <property type="match status" value="1"/>
</dbReference>
<feature type="signal peptide" evidence="1">
    <location>
        <begin position="1"/>
        <end position="20"/>
    </location>
</feature>
<reference evidence="3" key="1">
    <citation type="submission" date="2016-10" db="EMBL/GenBank/DDBJ databases">
        <authorList>
            <person name="Varghese N."/>
            <person name="Submissions S."/>
        </authorList>
    </citation>
    <scope>NUCLEOTIDE SEQUENCE [LARGE SCALE GENOMIC DNA]</scope>
    <source>
        <strain evidence="3">DSM 19315</strain>
    </source>
</reference>
<feature type="chain" id="PRO_5011647110" description="6-bladed beta-propeller protein" evidence="1">
    <location>
        <begin position="21"/>
        <end position="398"/>
    </location>
</feature>
<sequence length="398" mass="45661">MKTQSFLFIILFLSALFVSCTDSNKDETTNTDAIAVDINNSESQSFESVFKITDLIAFQNSENLPIKPIKRILKNQENYWILTSNQILLLDLRGNMLQSVSSEGNGPGEFQSLDDIRWNDFSKTIEVLDKSSGKLIRYTTSGEFQDEWKNPYLNLATSFYPKGDQYFIYGGTFFNGDGDRAVLVSGKSGEKIAGYSKLGKERNYLNVVNNDTFYEFGGEIEFSFSDNDTIYTLNQEDTKAKYIFDFGEFKTPKEFFDRDFENIMEFRNEASANNYISIFATQSTDQHIFLFLTQGAKFFPTIFDRSSGKVKIIDNWSTDFGDEFSKLSSYLTYAPIGSDDESLYFAIDPYAIKSEIDKLTDNPSLPDFLEQNPYINQIFEDFETYENPYILKLSILDI</sequence>
<evidence type="ECO:0000313" key="3">
    <source>
        <dbReference type="Proteomes" id="UP000199642"/>
    </source>
</evidence>
<proteinExistence type="predicted"/>
<dbReference type="Proteomes" id="UP000199642">
    <property type="component" value="Unassembled WGS sequence"/>
</dbReference>
<dbReference type="Pfam" id="PF17170">
    <property type="entry name" value="DUF5128"/>
    <property type="match status" value="1"/>
</dbReference>
<dbReference type="AlphaFoldDB" id="A0A1I2W040"/>
<protein>
    <recommendedName>
        <fullName evidence="4">6-bladed beta-propeller protein</fullName>
    </recommendedName>
</protein>
<accession>A0A1I2W040</accession>
<gene>
    <name evidence="2" type="ORF">SAMN04487988_11169</name>
</gene>
<name>A0A1I2W040_9BACT</name>
<organism evidence="2 3">
    <name type="scientific">Algoriphagus hitonicola</name>
    <dbReference type="NCBI Taxonomy" id="435880"/>
    <lineage>
        <taxon>Bacteria</taxon>
        <taxon>Pseudomonadati</taxon>
        <taxon>Bacteroidota</taxon>
        <taxon>Cytophagia</taxon>
        <taxon>Cytophagales</taxon>
        <taxon>Cyclobacteriaceae</taxon>
        <taxon>Algoriphagus</taxon>
    </lineage>
</organism>
<dbReference type="EMBL" id="FOPC01000011">
    <property type="protein sequence ID" value="SFG94750.1"/>
    <property type="molecule type" value="Genomic_DNA"/>
</dbReference>